<keyword evidence="5" id="KW-1185">Reference proteome</keyword>
<reference evidence="4 5" key="1">
    <citation type="submission" date="2012-10" db="EMBL/GenBank/DDBJ databases">
        <title>Draft Genome Sequence of Paenibacillus popilliae ATCC 14706T.</title>
        <authorList>
            <person name="Iiyama K."/>
            <person name="Mori K."/>
            <person name="Mon H."/>
            <person name="Chieda Y."/>
            <person name="Lee J.M."/>
            <person name="Kusakabe T."/>
            <person name="Tashiro K."/>
            <person name="Asano S."/>
            <person name="Yasunaga-Aoki C."/>
            <person name="Shimizu S."/>
        </authorList>
    </citation>
    <scope>NUCLEOTIDE SEQUENCE [LARGE SCALE GENOMIC DNA]</scope>
    <source>
        <strain evidence="4 5">ATCC 14706</strain>
    </source>
</reference>
<dbReference type="EMBL" id="BALG01000186">
    <property type="protein sequence ID" value="GAC43315.1"/>
    <property type="molecule type" value="Genomic_DNA"/>
</dbReference>
<evidence type="ECO:0000256" key="2">
    <source>
        <dbReference type="ARBA" id="ARBA00006573"/>
    </source>
</evidence>
<organism evidence="4 5">
    <name type="scientific">Paenibacillus popilliae ATCC 14706</name>
    <dbReference type="NCBI Taxonomy" id="1212764"/>
    <lineage>
        <taxon>Bacteria</taxon>
        <taxon>Bacillati</taxon>
        <taxon>Bacillota</taxon>
        <taxon>Bacilli</taxon>
        <taxon>Bacillales</taxon>
        <taxon>Paenibacillaceae</taxon>
        <taxon>Paenibacillus</taxon>
    </lineage>
</organism>
<protein>
    <recommendedName>
        <fullName evidence="6">Small acid-soluble spore protein</fullName>
    </recommendedName>
</protein>
<dbReference type="OrthoDB" id="1683648at2"/>
<dbReference type="HAMAP" id="MF_00667">
    <property type="entry name" value="SspH"/>
    <property type="match status" value="1"/>
</dbReference>
<evidence type="ECO:0000256" key="3">
    <source>
        <dbReference type="ARBA" id="ARBA00022969"/>
    </source>
</evidence>
<dbReference type="AlphaFoldDB" id="M9LJD5"/>
<dbReference type="GO" id="GO:0030436">
    <property type="term" value="P:asexual sporulation"/>
    <property type="evidence" value="ECO:0007669"/>
    <property type="project" value="InterPro"/>
</dbReference>
<comment type="caution">
    <text evidence="4">The sequence shown here is derived from an EMBL/GenBank/DDBJ whole genome shotgun (WGS) entry which is preliminary data.</text>
</comment>
<gene>
    <name evidence="4" type="ORF">PPOP_2682</name>
</gene>
<accession>M9LJD5</accession>
<dbReference type="Pfam" id="PF08141">
    <property type="entry name" value="SspH"/>
    <property type="match status" value="1"/>
</dbReference>
<evidence type="ECO:0000256" key="1">
    <source>
        <dbReference type="ARBA" id="ARBA00004288"/>
    </source>
</evidence>
<dbReference type="InterPro" id="IPR012610">
    <property type="entry name" value="SASP_SspH"/>
</dbReference>
<sequence>MNTQRAIEISASPVMADVTYQGESVYIQHVNEADGIARIYPLGHPQDERDVPASMLIERE</sequence>
<dbReference type="RefSeq" id="WP_006286937.1">
    <property type="nucleotide sequence ID" value="NZ_BALG01000186.1"/>
</dbReference>
<proteinExistence type="inferred from homology"/>
<dbReference type="GO" id="GO:0042601">
    <property type="term" value="C:endospore-forming forespore"/>
    <property type="evidence" value="ECO:0007669"/>
    <property type="project" value="InterPro"/>
</dbReference>
<comment type="similarity">
    <text evidence="2">Belongs to the SspH family.</text>
</comment>
<evidence type="ECO:0008006" key="6">
    <source>
        <dbReference type="Google" id="ProtNLM"/>
    </source>
</evidence>
<evidence type="ECO:0000313" key="5">
    <source>
        <dbReference type="Proteomes" id="UP000029453"/>
    </source>
</evidence>
<name>M9LJD5_PAEPP</name>
<evidence type="ECO:0000313" key="4">
    <source>
        <dbReference type="EMBL" id="GAC43315.1"/>
    </source>
</evidence>
<comment type="subcellular location">
    <subcellularLocation>
        <location evidence="1">Spore core</location>
    </subcellularLocation>
</comment>
<dbReference type="NCBIfam" id="TIGR02861">
    <property type="entry name" value="SASP_H"/>
    <property type="match status" value="1"/>
</dbReference>
<dbReference type="GO" id="GO:0030435">
    <property type="term" value="P:sporulation resulting in formation of a cellular spore"/>
    <property type="evidence" value="ECO:0007669"/>
    <property type="project" value="UniProtKB-KW"/>
</dbReference>
<dbReference type="Proteomes" id="UP000029453">
    <property type="component" value="Unassembled WGS sequence"/>
</dbReference>
<keyword evidence="3" id="KW-0749">Sporulation</keyword>